<dbReference type="InterPro" id="IPR044760">
    <property type="entry name" value="TRAPPC2L"/>
</dbReference>
<dbReference type="SUPFAM" id="SSF64356">
    <property type="entry name" value="SNARE-like"/>
    <property type="match status" value="1"/>
</dbReference>
<keyword evidence="4" id="KW-1185">Reference proteome</keyword>
<accession>A0A9W8CJP4</accession>
<dbReference type="PANTHER" id="PTHR12403">
    <property type="entry name" value="TRAFFICKING PROTEIN PARTICLE COMPLEX SUBUNIT 2"/>
    <property type="match status" value="1"/>
</dbReference>
<evidence type="ECO:0000256" key="2">
    <source>
        <dbReference type="ARBA" id="ARBA00024408"/>
    </source>
</evidence>
<dbReference type="EMBL" id="JANBOH010000160">
    <property type="protein sequence ID" value="KAJ1644513.1"/>
    <property type="molecule type" value="Genomic_DNA"/>
</dbReference>
<dbReference type="AlphaFoldDB" id="A0A9W8CJP4"/>
<dbReference type="Proteomes" id="UP001145021">
    <property type="component" value="Unassembled WGS sequence"/>
</dbReference>
<name>A0A9W8CJP4_9FUNG</name>
<dbReference type="GO" id="GO:0005737">
    <property type="term" value="C:cytoplasm"/>
    <property type="evidence" value="ECO:0007669"/>
    <property type="project" value="GOC"/>
</dbReference>
<protein>
    <recommendedName>
        <fullName evidence="2">Trafficking protein particle complex subunit 2-like protein</fullName>
    </recommendedName>
</protein>
<evidence type="ECO:0000313" key="3">
    <source>
        <dbReference type="EMBL" id="KAJ1644513.1"/>
    </source>
</evidence>
<organism evidence="3 4">
    <name type="scientific">Coemansia asiatica</name>
    <dbReference type="NCBI Taxonomy" id="1052880"/>
    <lineage>
        <taxon>Eukaryota</taxon>
        <taxon>Fungi</taxon>
        <taxon>Fungi incertae sedis</taxon>
        <taxon>Zoopagomycota</taxon>
        <taxon>Kickxellomycotina</taxon>
        <taxon>Kickxellomycetes</taxon>
        <taxon>Kickxellales</taxon>
        <taxon>Kickxellaceae</taxon>
        <taxon>Coemansia</taxon>
    </lineage>
</organism>
<dbReference type="Pfam" id="PF04628">
    <property type="entry name" value="Sedlin_N"/>
    <property type="match status" value="1"/>
</dbReference>
<dbReference type="GO" id="GO:0006888">
    <property type="term" value="P:endoplasmic reticulum to Golgi vesicle-mediated transport"/>
    <property type="evidence" value="ECO:0007669"/>
    <property type="project" value="InterPro"/>
</dbReference>
<reference evidence="3" key="1">
    <citation type="submission" date="2022-07" db="EMBL/GenBank/DDBJ databases">
        <title>Phylogenomic reconstructions and comparative analyses of Kickxellomycotina fungi.</title>
        <authorList>
            <person name="Reynolds N.K."/>
            <person name="Stajich J.E."/>
            <person name="Barry K."/>
            <person name="Grigoriev I.V."/>
            <person name="Crous P."/>
            <person name="Smith M.E."/>
        </authorList>
    </citation>
    <scope>NUCLEOTIDE SEQUENCE</scope>
    <source>
        <strain evidence="3">NBRC 105413</strain>
    </source>
</reference>
<dbReference type="CDD" id="cd14854">
    <property type="entry name" value="TRAPPC2L"/>
    <property type="match status" value="1"/>
</dbReference>
<evidence type="ECO:0000313" key="4">
    <source>
        <dbReference type="Proteomes" id="UP001145021"/>
    </source>
</evidence>
<dbReference type="InterPro" id="IPR006722">
    <property type="entry name" value="Sedlin"/>
</dbReference>
<comment type="similarity">
    <text evidence="1">Belongs to the TRAPP small subunits family. Sedlin subfamily.</text>
</comment>
<dbReference type="Gene3D" id="3.30.450.70">
    <property type="match status" value="1"/>
</dbReference>
<gene>
    <name evidence="3" type="ORF">LPJ64_003821</name>
</gene>
<proteinExistence type="inferred from homology"/>
<dbReference type="InterPro" id="IPR011012">
    <property type="entry name" value="Longin-like_dom_sf"/>
</dbReference>
<sequence length="144" mass="16210">MKILCIAILNRQGNPIYMRSFNGEDIQRDDVKYSYLAHTSCDVIEERIAQGKISDLFLGLLQTAGDMVVYGYVLNTGIRMILVMSAPSESAVVRSAEIRQIFQQIHAAYIAMVCNPFNETREQDRLASGRFDMVVSQIGQLNTK</sequence>
<comment type="caution">
    <text evidence="3">The sequence shown here is derived from an EMBL/GenBank/DDBJ whole genome shotgun (WGS) entry which is preliminary data.</text>
</comment>
<evidence type="ECO:0000256" key="1">
    <source>
        <dbReference type="ARBA" id="ARBA00006626"/>
    </source>
</evidence>